<protein>
    <submittedName>
        <fullName evidence="1">Uncharacterized protein</fullName>
    </submittedName>
</protein>
<evidence type="ECO:0000313" key="1">
    <source>
        <dbReference type="EMBL" id="TGZ68469.1"/>
    </source>
</evidence>
<dbReference type="EMBL" id="SJOL01006364">
    <property type="protein sequence ID" value="TGZ68469.1"/>
    <property type="molecule type" value="Genomic_DNA"/>
</dbReference>
<gene>
    <name evidence="1" type="ORF">CRM22_004248</name>
</gene>
<organism evidence="1 2">
    <name type="scientific">Opisthorchis felineus</name>
    <dbReference type="NCBI Taxonomy" id="147828"/>
    <lineage>
        <taxon>Eukaryota</taxon>
        <taxon>Metazoa</taxon>
        <taxon>Spiralia</taxon>
        <taxon>Lophotrochozoa</taxon>
        <taxon>Platyhelminthes</taxon>
        <taxon>Trematoda</taxon>
        <taxon>Digenea</taxon>
        <taxon>Opisthorchiida</taxon>
        <taxon>Opisthorchiata</taxon>
        <taxon>Opisthorchiidae</taxon>
        <taxon>Opisthorchis</taxon>
    </lineage>
</organism>
<keyword evidence="2" id="KW-1185">Reference proteome</keyword>
<reference evidence="1 2" key="1">
    <citation type="journal article" date="2019" name="BMC Genomics">
        <title>New insights from Opisthorchis felineus genome: update on genomics of the epidemiologically important liver flukes.</title>
        <authorList>
            <person name="Ershov N.I."/>
            <person name="Mordvinov V.A."/>
            <person name="Prokhortchouk E.B."/>
            <person name="Pakharukova M.Y."/>
            <person name="Gunbin K.V."/>
            <person name="Ustyantsev K."/>
            <person name="Genaev M.A."/>
            <person name="Blinov A.G."/>
            <person name="Mazur A."/>
            <person name="Boulygina E."/>
            <person name="Tsygankova S."/>
            <person name="Khrameeva E."/>
            <person name="Chekanov N."/>
            <person name="Fan G."/>
            <person name="Xiao A."/>
            <person name="Zhang H."/>
            <person name="Xu X."/>
            <person name="Yang H."/>
            <person name="Solovyev V."/>
            <person name="Lee S.M."/>
            <person name="Liu X."/>
            <person name="Afonnikov D.A."/>
            <person name="Skryabin K.G."/>
        </authorList>
    </citation>
    <scope>NUCLEOTIDE SEQUENCE [LARGE SCALE GENOMIC DNA]</scope>
    <source>
        <strain evidence="1">AK-0245</strain>
        <tissue evidence="1">Whole organism</tissue>
    </source>
</reference>
<proteinExistence type="predicted"/>
<dbReference type="Proteomes" id="UP000308267">
    <property type="component" value="Unassembled WGS sequence"/>
</dbReference>
<name>A0A4S2M2E0_OPIFE</name>
<evidence type="ECO:0000313" key="2">
    <source>
        <dbReference type="Proteomes" id="UP000308267"/>
    </source>
</evidence>
<comment type="caution">
    <text evidence="1">The sequence shown here is derived from an EMBL/GenBank/DDBJ whole genome shotgun (WGS) entry which is preliminary data.</text>
</comment>
<sequence length="79" mass="9099">MILSTVMPVTKGLATNLFEPNCLYIGCACWRLIRWDQICLPNRTTDLRRRRRRNWAVKDDICQCLNMLPGTVSGCLQAN</sequence>
<dbReference type="AlphaFoldDB" id="A0A4S2M2E0"/>
<accession>A0A4S2M2E0</accession>